<gene>
    <name evidence="2" type="ORF">H0Z12_09910</name>
</gene>
<keyword evidence="1" id="KW-1133">Transmembrane helix</keyword>
<evidence type="ECO:0000313" key="2">
    <source>
        <dbReference type="EMBL" id="QTC47839.1"/>
    </source>
</evidence>
<keyword evidence="1" id="KW-0472">Membrane</keyword>
<dbReference type="EMBL" id="CP059084">
    <property type="protein sequence ID" value="QTC47839.1"/>
    <property type="molecule type" value="Genomic_DNA"/>
</dbReference>
<feature type="transmembrane region" description="Helical" evidence="1">
    <location>
        <begin position="6"/>
        <end position="27"/>
    </location>
</feature>
<name>A0A8A4KB26_PANAN</name>
<organism evidence="2 3">
    <name type="scientific">Pantoea ananas</name>
    <name type="common">Erwinia uredovora</name>
    <dbReference type="NCBI Taxonomy" id="553"/>
    <lineage>
        <taxon>Bacteria</taxon>
        <taxon>Pseudomonadati</taxon>
        <taxon>Pseudomonadota</taxon>
        <taxon>Gammaproteobacteria</taxon>
        <taxon>Enterobacterales</taxon>
        <taxon>Erwiniaceae</taxon>
        <taxon>Pantoea</taxon>
    </lineage>
</organism>
<keyword evidence="1" id="KW-0812">Transmembrane</keyword>
<evidence type="ECO:0000256" key="1">
    <source>
        <dbReference type="SAM" id="Phobius"/>
    </source>
</evidence>
<accession>A0A8A4KB26</accession>
<reference evidence="2" key="1">
    <citation type="submission" date="2020-07" db="EMBL/GenBank/DDBJ databases">
        <title>Genome Sequences for Panteoa spp. that cause Center Rot in Onions.</title>
        <authorList>
            <person name="Asselin J.A."/>
            <person name="Helmann T."/>
            <person name="Beer S."/>
            <person name="Stodghill P."/>
        </authorList>
    </citation>
    <scope>NUCLEOTIDE SEQUENCE</scope>
    <source>
        <strain evidence="2">OC5a</strain>
    </source>
</reference>
<sequence>MSASEKGWTIFAAAVSVVVLFRMVNVFTRIFLPLIKNGFVQANIIKTGIAANADIISTRQTTVWSGGQPVYTICVKFRTLENKQIEVSIMRNLTFEEIERFKPGNGTTIKYDAKNPKRIALYDKPLILER</sequence>
<dbReference type="AlphaFoldDB" id="A0A8A4KB26"/>
<evidence type="ECO:0000313" key="3">
    <source>
        <dbReference type="Proteomes" id="UP000663901"/>
    </source>
</evidence>
<proteinExistence type="predicted"/>
<dbReference type="Proteomes" id="UP000663901">
    <property type="component" value="Chromosome"/>
</dbReference>
<dbReference type="RefSeq" id="WP_110286595.1">
    <property type="nucleotide sequence ID" value="NZ_CP059084.1"/>
</dbReference>
<protein>
    <submittedName>
        <fullName evidence="2">DUF3592 domain-containing protein</fullName>
    </submittedName>
</protein>